<dbReference type="InterPro" id="IPR001173">
    <property type="entry name" value="Glyco_trans_2-like"/>
</dbReference>
<comment type="caution">
    <text evidence="3">The sequence shown here is derived from an EMBL/GenBank/DDBJ whole genome shotgun (WGS) entry which is preliminary data.</text>
</comment>
<keyword evidence="3" id="KW-0808">Transferase</keyword>
<feature type="domain" description="Glycosyltransferase 2-like" evidence="2">
    <location>
        <begin position="46"/>
        <end position="217"/>
    </location>
</feature>
<dbReference type="Proteomes" id="UP000280307">
    <property type="component" value="Unassembled WGS sequence"/>
</dbReference>
<evidence type="ECO:0000313" key="3">
    <source>
        <dbReference type="EMBL" id="RRR70254.1"/>
    </source>
</evidence>
<accession>A0A426TX57</accession>
<name>A0A426TX57_9CHLR</name>
<evidence type="ECO:0000313" key="4">
    <source>
        <dbReference type="Proteomes" id="UP000280307"/>
    </source>
</evidence>
<keyword evidence="1" id="KW-0812">Transmembrane</keyword>
<dbReference type="GO" id="GO:0016740">
    <property type="term" value="F:transferase activity"/>
    <property type="evidence" value="ECO:0007669"/>
    <property type="project" value="UniProtKB-KW"/>
</dbReference>
<dbReference type="PANTHER" id="PTHR43646">
    <property type="entry name" value="GLYCOSYLTRANSFERASE"/>
    <property type="match status" value="1"/>
</dbReference>
<keyword evidence="1" id="KW-0472">Membrane</keyword>
<feature type="transmembrane region" description="Helical" evidence="1">
    <location>
        <begin position="351"/>
        <end position="370"/>
    </location>
</feature>
<proteinExistence type="predicted"/>
<evidence type="ECO:0000259" key="2">
    <source>
        <dbReference type="Pfam" id="PF00535"/>
    </source>
</evidence>
<dbReference type="EMBL" id="RSAS01000540">
    <property type="protein sequence ID" value="RRR70254.1"/>
    <property type="molecule type" value="Genomic_DNA"/>
</dbReference>
<dbReference type="Pfam" id="PF00535">
    <property type="entry name" value="Glycos_transf_2"/>
    <property type="match status" value="1"/>
</dbReference>
<dbReference type="PANTHER" id="PTHR43646:SF3">
    <property type="entry name" value="SLR1566 PROTEIN"/>
    <property type="match status" value="1"/>
</dbReference>
<sequence length="387" mass="42377">MPPKLLSALGATSALVLDYWRAWRTLRRRPYLAPPPPPSPGVPLVSILIPARNEERAIGSCVAAALAQDYPALEVLVVDDGSTDATPQILAQMRHHPQLRILSGRPLPPGWAGKPNVCQQLGEAAHGEWLLFLDADTLPHPQLTAALLHHAQQQQLALVSILPFLELGSFWERAILPAFQDLIMQIYPIERMQRPDAQPHEVLANGQCILVCRAAYKQIGGHAAVRAEVLEDVYLAQAVRRAGFRVGGGDGHDYLRVRMYTNGPEVVEGMAKHAAAGARAGGGRAWLVVARMLAHAFGPSLLVVAGRVIRNRGERTTGNTISALGAVAQSAGWCYWGRRYRELYAHHPIHALLWPLGLAAYLAIAVRAMWRVRRGHGVTWKGRRYAG</sequence>
<organism evidence="3 4">
    <name type="scientific">Candidatus Viridilinea halotolerans</name>
    <dbReference type="NCBI Taxonomy" id="2491704"/>
    <lineage>
        <taxon>Bacteria</taxon>
        <taxon>Bacillati</taxon>
        <taxon>Chloroflexota</taxon>
        <taxon>Chloroflexia</taxon>
        <taxon>Chloroflexales</taxon>
        <taxon>Chloroflexineae</taxon>
        <taxon>Oscillochloridaceae</taxon>
        <taxon>Candidatus Viridilinea</taxon>
    </lineage>
</organism>
<dbReference type="InterPro" id="IPR029044">
    <property type="entry name" value="Nucleotide-diphossugar_trans"/>
</dbReference>
<dbReference type="AlphaFoldDB" id="A0A426TX57"/>
<dbReference type="SUPFAM" id="SSF53448">
    <property type="entry name" value="Nucleotide-diphospho-sugar transferases"/>
    <property type="match status" value="1"/>
</dbReference>
<keyword evidence="1" id="KW-1133">Transmembrane helix</keyword>
<dbReference type="Gene3D" id="3.90.550.10">
    <property type="entry name" value="Spore Coat Polysaccharide Biosynthesis Protein SpsA, Chain A"/>
    <property type="match status" value="1"/>
</dbReference>
<protein>
    <submittedName>
        <fullName evidence="3">Glycosyltransferase</fullName>
    </submittedName>
</protein>
<reference evidence="3 4" key="1">
    <citation type="submission" date="2018-12" db="EMBL/GenBank/DDBJ databases">
        <title>Genome Sequence of Candidatus Viridilinea halotolerans isolated from saline sulfide-rich spring.</title>
        <authorList>
            <person name="Grouzdev D.S."/>
            <person name="Burganskaya E.I."/>
            <person name="Krutkina M.S."/>
            <person name="Sukhacheva M.V."/>
            <person name="Gorlenko V.M."/>
        </authorList>
    </citation>
    <scope>NUCLEOTIDE SEQUENCE [LARGE SCALE GENOMIC DNA]</scope>
    <source>
        <strain evidence="3">Chok-6</strain>
    </source>
</reference>
<gene>
    <name evidence="3" type="ORF">EI684_13635</name>
</gene>
<evidence type="ECO:0000256" key="1">
    <source>
        <dbReference type="SAM" id="Phobius"/>
    </source>
</evidence>